<gene>
    <name evidence="1" type="ORF">DVH24_006835</name>
</gene>
<proteinExistence type="predicted"/>
<comment type="caution">
    <text evidence="1">The sequence shown here is derived from an EMBL/GenBank/DDBJ whole genome shotgun (WGS) entry which is preliminary data.</text>
</comment>
<reference evidence="1 2" key="1">
    <citation type="submission" date="2018-10" db="EMBL/GenBank/DDBJ databases">
        <title>A high-quality apple genome assembly.</title>
        <authorList>
            <person name="Hu J."/>
        </authorList>
    </citation>
    <scope>NUCLEOTIDE SEQUENCE [LARGE SCALE GENOMIC DNA]</scope>
    <source>
        <strain evidence="2">cv. HFTH1</strain>
        <tissue evidence="1">Young leaf</tissue>
    </source>
</reference>
<keyword evidence="2" id="KW-1185">Reference proteome</keyword>
<dbReference type="Proteomes" id="UP000290289">
    <property type="component" value="Chromosome 8"/>
</dbReference>
<accession>A0A498J5X2</accession>
<name>A0A498J5X2_MALDO</name>
<evidence type="ECO:0000313" key="2">
    <source>
        <dbReference type="Proteomes" id="UP000290289"/>
    </source>
</evidence>
<organism evidence="1 2">
    <name type="scientific">Malus domestica</name>
    <name type="common">Apple</name>
    <name type="synonym">Pyrus malus</name>
    <dbReference type="NCBI Taxonomy" id="3750"/>
    <lineage>
        <taxon>Eukaryota</taxon>
        <taxon>Viridiplantae</taxon>
        <taxon>Streptophyta</taxon>
        <taxon>Embryophyta</taxon>
        <taxon>Tracheophyta</taxon>
        <taxon>Spermatophyta</taxon>
        <taxon>Magnoliopsida</taxon>
        <taxon>eudicotyledons</taxon>
        <taxon>Gunneridae</taxon>
        <taxon>Pentapetalae</taxon>
        <taxon>rosids</taxon>
        <taxon>fabids</taxon>
        <taxon>Rosales</taxon>
        <taxon>Rosaceae</taxon>
        <taxon>Amygdaloideae</taxon>
        <taxon>Maleae</taxon>
        <taxon>Malus</taxon>
    </lineage>
</organism>
<dbReference type="AlphaFoldDB" id="A0A498J5X2"/>
<dbReference type="EMBL" id="RDQH01000334">
    <property type="protein sequence ID" value="RXH90890.1"/>
    <property type="molecule type" value="Genomic_DNA"/>
</dbReference>
<sequence length="84" mass="9576">MVKPIFINTYGTKRLETSKVKQLPSPKKWRKPENGWLKCNFDGFGTIAAWWEASGGGERRERGVRGCLGEKIERRVHGCLGEEI</sequence>
<protein>
    <submittedName>
        <fullName evidence="1">Uncharacterized protein</fullName>
    </submittedName>
</protein>
<evidence type="ECO:0000313" key="1">
    <source>
        <dbReference type="EMBL" id="RXH90890.1"/>
    </source>
</evidence>